<evidence type="ECO:0000256" key="1">
    <source>
        <dbReference type="ARBA" id="ARBA00001947"/>
    </source>
</evidence>
<evidence type="ECO:0000256" key="2">
    <source>
        <dbReference type="ARBA" id="ARBA00022723"/>
    </source>
</evidence>
<accession>A0A9P4WGG2</accession>
<dbReference type="PANTHER" id="PTHR11409:SF37">
    <property type="entry name" value="ADENOSINE DEAMINASE DOMAIN-CONTAINING PROTEIN"/>
    <property type="match status" value="1"/>
</dbReference>
<keyword evidence="3" id="KW-0378">Hydrolase</keyword>
<dbReference type="Pfam" id="PF00962">
    <property type="entry name" value="A_deaminase"/>
    <property type="match status" value="1"/>
</dbReference>
<dbReference type="Gene3D" id="3.20.20.140">
    <property type="entry name" value="Metal-dependent hydrolases"/>
    <property type="match status" value="1"/>
</dbReference>
<protein>
    <recommendedName>
        <fullName evidence="4">Adenosine deaminase domain-containing protein</fullName>
    </recommendedName>
</protein>
<evidence type="ECO:0000256" key="3">
    <source>
        <dbReference type="ARBA" id="ARBA00022801"/>
    </source>
</evidence>
<comment type="caution">
    <text evidence="5">The sequence shown here is derived from an EMBL/GenBank/DDBJ whole genome shotgun (WGS) entry which is preliminary data.</text>
</comment>
<evidence type="ECO:0000259" key="4">
    <source>
        <dbReference type="Pfam" id="PF00962"/>
    </source>
</evidence>
<feature type="domain" description="Adenosine deaminase" evidence="4">
    <location>
        <begin position="298"/>
        <end position="576"/>
    </location>
</feature>
<dbReference type="InterPro" id="IPR001365">
    <property type="entry name" value="A_deaminase_dom"/>
</dbReference>
<dbReference type="SUPFAM" id="SSF51556">
    <property type="entry name" value="Metallo-dependent hydrolases"/>
    <property type="match status" value="1"/>
</dbReference>
<sequence length="627" mass="71667">MALLELLSITPSKWTDDTRMINTEGDMVDGLFQSNIDSESGLEQCRETLRELVRSEDLTPSDLSEEEKEAAMIVRNILEFERKTLFGNLPSEDGPPPGSLDMGGQFLTNKQRIDEQSKLFQIAKLVPKGALLHLHFNTELDAASVLRKARNVPNMYIRSVRPLLSEEDLRQTELVFSVMADHEVSEGVNIFSPDYVGDRTNWKNPSMAHRVWMKWSRFCDDFDTHFRDFAKMQIVHLPDRGSVSAAEAWVLTKLALDAEEVYKPDQTLNGIWSRFNQGTRCFKGLVNYRSAYEWYVGAAVDRMIEERVMYAELRPMLLDKSIPSDDGTQRIDNSEQMRLLLQAVQSKMQQLSSSKEQQRKFPFGVKVIYCAPRSISKEMMRVELRDCLKLALEYRGLICGFDLVGAEDRPHPIVFYLSELQAFRKTCDDLDIKIPFLFHAGESLLDTGGSEDKENSNLYAAVALGAERIGHAFSLIKHPHLIDMFKQMDICVELCLVSNELLHLCRNVKQHPFTALLAAGIPCTLNTDNPNLFNNSMAHEFYQAMVGAPAVSLHTWKQFAQWSIEYSYLSEEDKRQGLKILKTDWKDFCNMIRLDYGWLMTDGGVDETKARQAYGMTDPARAKYQIK</sequence>
<gene>
    <name evidence="5" type="ORF">E8E12_001911</name>
</gene>
<dbReference type="InterPro" id="IPR032466">
    <property type="entry name" value="Metal_Hydrolase"/>
</dbReference>
<organism evidence="5 6">
    <name type="scientific">Didymella heteroderae</name>
    <dbReference type="NCBI Taxonomy" id="1769908"/>
    <lineage>
        <taxon>Eukaryota</taxon>
        <taxon>Fungi</taxon>
        <taxon>Dikarya</taxon>
        <taxon>Ascomycota</taxon>
        <taxon>Pezizomycotina</taxon>
        <taxon>Dothideomycetes</taxon>
        <taxon>Pleosporomycetidae</taxon>
        <taxon>Pleosporales</taxon>
        <taxon>Pleosporineae</taxon>
        <taxon>Didymellaceae</taxon>
        <taxon>Didymella</taxon>
    </lineage>
</organism>
<dbReference type="PANTHER" id="PTHR11409">
    <property type="entry name" value="ADENOSINE DEAMINASE"/>
    <property type="match status" value="1"/>
</dbReference>
<dbReference type="GO" id="GO:0004000">
    <property type="term" value="F:adenosine deaminase activity"/>
    <property type="evidence" value="ECO:0007669"/>
    <property type="project" value="TreeGrafter"/>
</dbReference>
<dbReference type="GO" id="GO:0046872">
    <property type="term" value="F:metal ion binding"/>
    <property type="evidence" value="ECO:0007669"/>
    <property type="project" value="UniProtKB-KW"/>
</dbReference>
<dbReference type="EMBL" id="SWKV01000130">
    <property type="protein sequence ID" value="KAF3031648.1"/>
    <property type="molecule type" value="Genomic_DNA"/>
</dbReference>
<dbReference type="GO" id="GO:0046103">
    <property type="term" value="P:inosine biosynthetic process"/>
    <property type="evidence" value="ECO:0007669"/>
    <property type="project" value="TreeGrafter"/>
</dbReference>
<name>A0A9P4WGG2_9PLEO</name>
<dbReference type="InterPro" id="IPR006330">
    <property type="entry name" value="Ado/ade_deaminase"/>
</dbReference>
<dbReference type="GO" id="GO:0006154">
    <property type="term" value="P:adenosine catabolic process"/>
    <property type="evidence" value="ECO:0007669"/>
    <property type="project" value="TreeGrafter"/>
</dbReference>
<dbReference type="Proteomes" id="UP000758155">
    <property type="component" value="Unassembled WGS sequence"/>
</dbReference>
<evidence type="ECO:0000313" key="5">
    <source>
        <dbReference type="EMBL" id="KAF3031648.1"/>
    </source>
</evidence>
<proteinExistence type="predicted"/>
<dbReference type="AlphaFoldDB" id="A0A9P4WGG2"/>
<comment type="cofactor">
    <cofactor evidence="1">
        <name>Zn(2+)</name>
        <dbReference type="ChEBI" id="CHEBI:29105"/>
    </cofactor>
</comment>
<evidence type="ECO:0000313" key="6">
    <source>
        <dbReference type="Proteomes" id="UP000758155"/>
    </source>
</evidence>
<keyword evidence="2" id="KW-0479">Metal-binding</keyword>
<reference evidence="5" key="1">
    <citation type="submission" date="2019-04" db="EMBL/GenBank/DDBJ databases">
        <title>Sequencing of skin fungus with MAO and IRED activity.</title>
        <authorList>
            <person name="Marsaioli A.J."/>
            <person name="Bonatto J.M.C."/>
            <person name="Reis Junior O."/>
        </authorList>
    </citation>
    <scope>NUCLEOTIDE SEQUENCE</scope>
    <source>
        <strain evidence="5">28M1</strain>
    </source>
</reference>
<keyword evidence="6" id="KW-1185">Reference proteome</keyword>
<dbReference type="OrthoDB" id="7202371at2759"/>